<gene>
    <name evidence="3" type="ordered locus">Lxx14090</name>
</gene>
<accession>Q6AEG9</accession>
<dbReference type="GO" id="GO:0003824">
    <property type="term" value="F:catalytic activity"/>
    <property type="evidence" value="ECO:0007669"/>
    <property type="project" value="InterPro"/>
</dbReference>
<protein>
    <recommendedName>
        <fullName evidence="2">Endonuclease/exonuclease/phosphatase domain-containing protein</fullName>
    </recommendedName>
</protein>
<dbReference type="SUPFAM" id="SSF56219">
    <property type="entry name" value="DNase I-like"/>
    <property type="match status" value="1"/>
</dbReference>
<evidence type="ECO:0000259" key="2">
    <source>
        <dbReference type="Pfam" id="PF03372"/>
    </source>
</evidence>
<feature type="domain" description="Endonuclease/exonuclease/phosphatase" evidence="2">
    <location>
        <begin position="57"/>
        <end position="264"/>
    </location>
</feature>
<proteinExistence type="predicted"/>
<evidence type="ECO:0000313" key="3">
    <source>
        <dbReference type="EMBL" id="AAT89227.1"/>
    </source>
</evidence>
<organism evidence="3 4">
    <name type="scientific">Leifsonia xyli subsp. xyli (strain CTCB07)</name>
    <dbReference type="NCBI Taxonomy" id="281090"/>
    <lineage>
        <taxon>Bacteria</taxon>
        <taxon>Bacillati</taxon>
        <taxon>Actinomycetota</taxon>
        <taxon>Actinomycetes</taxon>
        <taxon>Micrococcales</taxon>
        <taxon>Microbacteriaceae</taxon>
        <taxon>Leifsonia</taxon>
    </lineage>
</organism>
<feature type="region of interest" description="Disordered" evidence="1">
    <location>
        <begin position="1"/>
        <end position="30"/>
    </location>
</feature>
<keyword evidence="4" id="KW-1185">Reference proteome</keyword>
<dbReference type="KEGG" id="lxx:Lxx14090"/>
<dbReference type="HOGENOM" id="CLU_1003982_0_0_11"/>
<dbReference type="Proteomes" id="UP000001306">
    <property type="component" value="Chromosome"/>
</dbReference>
<dbReference type="STRING" id="281090.Lxx14090"/>
<dbReference type="Gene3D" id="3.60.10.10">
    <property type="entry name" value="Endonuclease/exonuclease/phosphatase"/>
    <property type="match status" value="1"/>
</dbReference>
<reference evidence="3 4" key="1">
    <citation type="journal article" date="2004" name="Mol. Plant Microbe Interact.">
        <title>The genome sequence of the Gram-positive sugarcane pathogen Leifsonia xyli subsp. xyli.</title>
        <authorList>
            <person name="Monteiro-Vitorello C.B."/>
            <person name="Camargo L.E.A."/>
            <person name="Van Sluys M.A."/>
            <person name="Kitajima J.P."/>
            <person name="Truffi D."/>
            <person name="do Amaral A.M."/>
            <person name="Harakava R."/>
            <person name="de Oliveira J.C.F."/>
            <person name="Wood D."/>
            <person name="de Oliveira M.C."/>
            <person name="Miyaki C.Y."/>
            <person name="Takita M.A."/>
            <person name="da Silva A.C.R."/>
            <person name="Furlan L.R."/>
            <person name="Carraro D.M."/>
            <person name="Camarotte G."/>
            <person name="Almeida N.F. Jr."/>
            <person name="Carrer H."/>
            <person name="Coutinho L.L."/>
            <person name="El-Dorry H.A."/>
            <person name="Ferro M.I.T."/>
            <person name="Gagliardi P.R."/>
            <person name="Giglioti E."/>
            <person name="Goldman M.H.S."/>
            <person name="Goldman G.H."/>
            <person name="Kimura E.T."/>
            <person name="Ferro E.S."/>
            <person name="Kuramae E.E."/>
            <person name="Lemos E.G.M."/>
            <person name="Lemos M.V.F."/>
            <person name="Mauro S.M.Z."/>
            <person name="Machado M.A."/>
            <person name="Marino C.L."/>
            <person name="Menck C.F."/>
            <person name="Nunes L.R."/>
            <person name="Oliveira R.C."/>
            <person name="Pereira G.G."/>
            <person name="Siqueira W."/>
            <person name="de Souza A.A."/>
            <person name="Tsai S.M."/>
            <person name="Zanca A.S."/>
            <person name="Simpson A.J.G."/>
            <person name="Brumbley S.M."/>
            <person name="Setubal J.C."/>
        </authorList>
    </citation>
    <scope>NUCLEOTIDE SEQUENCE [LARGE SCALE GENOMIC DNA]</scope>
    <source>
        <strain evidence="3 4">CTCB07</strain>
    </source>
</reference>
<evidence type="ECO:0000313" key="4">
    <source>
        <dbReference type="Proteomes" id="UP000001306"/>
    </source>
</evidence>
<dbReference type="Pfam" id="PF03372">
    <property type="entry name" value="Exo_endo_phos"/>
    <property type="match status" value="1"/>
</dbReference>
<evidence type="ECO:0000256" key="1">
    <source>
        <dbReference type="SAM" id="MobiDB-lite"/>
    </source>
</evidence>
<dbReference type="AlphaFoldDB" id="Q6AEG9"/>
<dbReference type="EMBL" id="AE016822">
    <property type="protein sequence ID" value="AAT89227.1"/>
    <property type="molecule type" value="Genomic_DNA"/>
</dbReference>
<sequence>MAGPLGARPASGRCPAGRGTRHRAPPGDGRDACGALAEALGLTVAAVGGDDPTVSLPAVLSRTAPADAETIDLPDPLGGAERRLATATIPCNGLPLRFTSLHLRNTERAGRLGLDRDYRAAGAGRLPLDGVRDDGIRRSVEIRLEQLAAVEERLGAWPGQPHILTGDLNFLPDGLEYRRIIGWGLADAWRAAPRLGSGATILERNPLVGDGPRAYAEQAAPLLPGSTGDLDYTLDYQFHSPGLRPGAAWTLSDPGRDGAWPSDHLGHVVDYTVESPE</sequence>
<name>Q6AEG9_LEIXX</name>
<dbReference type="InterPro" id="IPR005135">
    <property type="entry name" value="Endo/exonuclease/phosphatase"/>
</dbReference>
<dbReference type="InterPro" id="IPR036691">
    <property type="entry name" value="Endo/exonu/phosph_ase_sf"/>
</dbReference>